<dbReference type="OrthoDB" id="5241041at2"/>
<evidence type="ECO:0008006" key="3">
    <source>
        <dbReference type="Google" id="ProtNLM"/>
    </source>
</evidence>
<sequence length="244" mass="26270">MIRDEALGLFRKITSLHTEPVLLVAADGQVLAANPAAVRLLPGVEDDSSLSDLVSESADDVGRFVRQWLRTGHPTPAGLTLHGYNGVRLRCRCFGARAQWLPAPTVHLRAVRIDPGDRFLTLKDRVNALERERILRFRATEDRAALNTALSAVRTRLDHLHTLVVALAAAATPEAVTKLVAEHVPPVLGCARADLHLADATPVNAGLRIPVPPHATLALTTDAQPPAEHLESVTALIGGALERF</sequence>
<dbReference type="CDD" id="cd00130">
    <property type="entry name" value="PAS"/>
    <property type="match status" value="1"/>
</dbReference>
<evidence type="ECO:0000313" key="1">
    <source>
        <dbReference type="EMBL" id="QES32338.1"/>
    </source>
</evidence>
<dbReference type="EMBL" id="CP029192">
    <property type="protein sequence ID" value="QES32338.1"/>
    <property type="molecule type" value="Genomic_DNA"/>
</dbReference>
<protein>
    <recommendedName>
        <fullName evidence="3">PAS domain-containing protein</fullName>
    </recommendedName>
</protein>
<proteinExistence type="predicted"/>
<dbReference type="RefSeq" id="WP_150213883.1">
    <property type="nucleotide sequence ID" value="NZ_CP029192.1"/>
</dbReference>
<dbReference type="InterPro" id="IPR000014">
    <property type="entry name" value="PAS"/>
</dbReference>
<accession>A0A5P2BRI9</accession>
<name>A0A5P2BRI9_STRVZ</name>
<organism evidence="1 2">
    <name type="scientific">Streptomyces venezuelae</name>
    <dbReference type="NCBI Taxonomy" id="54571"/>
    <lineage>
        <taxon>Bacteria</taxon>
        <taxon>Bacillati</taxon>
        <taxon>Actinomycetota</taxon>
        <taxon>Actinomycetes</taxon>
        <taxon>Kitasatosporales</taxon>
        <taxon>Streptomycetaceae</taxon>
        <taxon>Streptomyces</taxon>
    </lineage>
</organism>
<dbReference type="Proteomes" id="UP000322927">
    <property type="component" value="Chromosome"/>
</dbReference>
<reference evidence="1 2" key="1">
    <citation type="submission" date="2018-05" db="EMBL/GenBank/DDBJ databases">
        <title>Streptomyces venezuelae.</title>
        <authorList>
            <person name="Kim W."/>
            <person name="Lee N."/>
            <person name="Cho B.-K."/>
        </authorList>
    </citation>
    <scope>NUCLEOTIDE SEQUENCE [LARGE SCALE GENOMIC DNA]</scope>
    <source>
        <strain evidence="1 2">ATCC 14584</strain>
    </source>
</reference>
<dbReference type="AlphaFoldDB" id="A0A5P2BRI9"/>
<gene>
    <name evidence="1" type="ORF">DEJ48_01985</name>
</gene>
<evidence type="ECO:0000313" key="2">
    <source>
        <dbReference type="Proteomes" id="UP000322927"/>
    </source>
</evidence>